<dbReference type="AlphaFoldDB" id="E0E2C9"/>
<dbReference type="InterPro" id="IPR004447">
    <property type="entry name" value="Peptidase_S41A"/>
</dbReference>
<keyword evidence="6" id="KW-0812">Transmembrane</keyword>
<keyword evidence="9" id="KW-1185">Reference proteome</keyword>
<dbReference type="CDD" id="cd07560">
    <property type="entry name" value="Peptidase_S41_CPP"/>
    <property type="match status" value="1"/>
</dbReference>
<accession>E0E2C9</accession>
<dbReference type="Gene3D" id="3.90.226.10">
    <property type="entry name" value="2-enoyl-CoA Hydratase, Chain A, domain 1"/>
    <property type="match status" value="1"/>
</dbReference>
<dbReference type="SUPFAM" id="SSF50156">
    <property type="entry name" value="PDZ domain-like"/>
    <property type="match status" value="1"/>
</dbReference>
<dbReference type="GO" id="GO:0030288">
    <property type="term" value="C:outer membrane-bounded periplasmic space"/>
    <property type="evidence" value="ECO:0007669"/>
    <property type="project" value="TreeGrafter"/>
</dbReference>
<dbReference type="SMART" id="SM00245">
    <property type="entry name" value="TSPc"/>
    <property type="match status" value="1"/>
</dbReference>
<feature type="domain" description="PDZ" evidence="7">
    <location>
        <begin position="99"/>
        <end position="169"/>
    </location>
</feature>
<dbReference type="MEROPS" id="S41.004"/>
<keyword evidence="6" id="KW-1133">Transmembrane helix</keyword>
<dbReference type="CDD" id="cd06782">
    <property type="entry name" value="cpPDZ_CPP-like"/>
    <property type="match status" value="1"/>
</dbReference>
<evidence type="ECO:0000313" key="9">
    <source>
        <dbReference type="Proteomes" id="UP000003244"/>
    </source>
</evidence>
<dbReference type="EMBL" id="ADGQ01000035">
    <property type="protein sequence ID" value="EFM64899.1"/>
    <property type="molecule type" value="Genomic_DNA"/>
</dbReference>
<evidence type="ECO:0000313" key="8">
    <source>
        <dbReference type="EMBL" id="EFM64899.1"/>
    </source>
</evidence>
<dbReference type="SUPFAM" id="SSF52096">
    <property type="entry name" value="ClpP/crotonase"/>
    <property type="match status" value="1"/>
</dbReference>
<dbReference type="Pfam" id="PF00595">
    <property type="entry name" value="PDZ"/>
    <property type="match status" value="1"/>
</dbReference>
<evidence type="ECO:0000259" key="7">
    <source>
        <dbReference type="PROSITE" id="PS50106"/>
    </source>
</evidence>
<dbReference type="Proteomes" id="UP000003244">
    <property type="component" value="Unassembled WGS sequence"/>
</dbReference>
<evidence type="ECO:0000256" key="6">
    <source>
        <dbReference type="SAM" id="Phobius"/>
    </source>
</evidence>
<feature type="transmembrane region" description="Helical" evidence="6">
    <location>
        <begin position="20"/>
        <end position="43"/>
    </location>
</feature>
<dbReference type="InterPro" id="IPR029045">
    <property type="entry name" value="ClpP/crotonase-like_dom_sf"/>
</dbReference>
<keyword evidence="2 5" id="KW-0645">Protease</keyword>
<name>E0E2C9_9FIRM</name>
<dbReference type="PANTHER" id="PTHR32060">
    <property type="entry name" value="TAIL-SPECIFIC PROTEASE"/>
    <property type="match status" value="1"/>
</dbReference>
<comment type="caution">
    <text evidence="8">The sequence shown here is derived from an EMBL/GenBank/DDBJ whole genome shotgun (WGS) entry which is preliminary data.</text>
</comment>
<dbReference type="GO" id="GO:0008236">
    <property type="term" value="F:serine-type peptidase activity"/>
    <property type="evidence" value="ECO:0007669"/>
    <property type="project" value="UniProtKB-KW"/>
</dbReference>
<dbReference type="eggNOG" id="COG0793">
    <property type="taxonomic scope" value="Bacteria"/>
</dbReference>
<dbReference type="Pfam" id="PF03572">
    <property type="entry name" value="Peptidase_S41"/>
    <property type="match status" value="1"/>
</dbReference>
<evidence type="ECO:0000256" key="4">
    <source>
        <dbReference type="ARBA" id="ARBA00022825"/>
    </source>
</evidence>
<evidence type="ECO:0000256" key="1">
    <source>
        <dbReference type="ARBA" id="ARBA00009179"/>
    </source>
</evidence>
<dbReference type="GO" id="GO:0004175">
    <property type="term" value="F:endopeptidase activity"/>
    <property type="evidence" value="ECO:0007669"/>
    <property type="project" value="TreeGrafter"/>
</dbReference>
<keyword evidence="4 5" id="KW-0720">Serine protease</keyword>
<reference evidence="8 9" key="1">
    <citation type="submission" date="2010-08" db="EMBL/GenBank/DDBJ databases">
        <authorList>
            <person name="Harkins D.M."/>
            <person name="Madupu R."/>
            <person name="Durkin A.S."/>
            <person name="Torralba M."/>
            <person name="Methe B."/>
            <person name="Sutton G.G."/>
            <person name="Nelson K.E."/>
        </authorList>
    </citation>
    <scope>NUCLEOTIDE SEQUENCE [LARGE SCALE GENOMIC DNA]</scope>
    <source>
        <strain evidence="8 9">DSM 17678</strain>
    </source>
</reference>
<dbReference type="InterPro" id="IPR001478">
    <property type="entry name" value="PDZ"/>
</dbReference>
<dbReference type="EC" id="3.4.21.-" evidence="8"/>
<dbReference type="PANTHER" id="PTHR32060:SF30">
    <property type="entry name" value="CARBOXY-TERMINAL PROCESSING PROTEASE CTPA"/>
    <property type="match status" value="1"/>
</dbReference>
<dbReference type="NCBIfam" id="TIGR00225">
    <property type="entry name" value="prc"/>
    <property type="match status" value="1"/>
</dbReference>
<dbReference type="InterPro" id="IPR036034">
    <property type="entry name" value="PDZ_sf"/>
</dbReference>
<keyword evidence="3 5" id="KW-0378">Hydrolase</keyword>
<sequence>MVKVSGEMKNNIEKRFFKTILVVLVTAIVTSFVLVNVGFLGFVPPAEYKRYAKYKALEQSIKREFYKKPDEKKLEDATYKGLFSGLDDVYSAYYTADEMKQLLEVATGKYVGIGFVVGADKATGAIRVESVMNNSPAKESGVKKGDLVVAVNGKKYSYMEMDIAVKNIRGPENTSVKITFLRDGKKIDKTITRKEIKIVSIESKMLEDKIGYINIKSFEEETAEDFRKALASLEAQGMKALIIDVRDDGGGLLTVVEDICDRILGKAVIVYTKDRQGKKEYLKSSDKEKIDKPIVVLTNRSSASASEILTGAVLDNKAGISIGETTYGKGLVQGMLKLKDGSGYKLTTAQYFTPNGNYIDKKGIKPTIEVKDKDQQLPKAIEYLKGKINK</sequence>
<dbReference type="InterPro" id="IPR005151">
    <property type="entry name" value="Tail-specific_protease"/>
</dbReference>
<dbReference type="GO" id="GO:0007165">
    <property type="term" value="P:signal transduction"/>
    <property type="evidence" value="ECO:0007669"/>
    <property type="project" value="TreeGrafter"/>
</dbReference>
<evidence type="ECO:0000256" key="3">
    <source>
        <dbReference type="ARBA" id="ARBA00022801"/>
    </source>
</evidence>
<dbReference type="GO" id="GO:0006508">
    <property type="term" value="P:proteolysis"/>
    <property type="evidence" value="ECO:0007669"/>
    <property type="project" value="UniProtKB-KW"/>
</dbReference>
<protein>
    <submittedName>
        <fullName evidence="8">Peptidase, S41 family</fullName>
        <ecNumber evidence="8">3.4.21.-</ecNumber>
    </submittedName>
</protein>
<evidence type="ECO:0000256" key="5">
    <source>
        <dbReference type="RuleBase" id="RU004404"/>
    </source>
</evidence>
<keyword evidence="6" id="KW-0472">Membrane</keyword>
<dbReference type="Gene3D" id="2.30.42.10">
    <property type="match status" value="1"/>
</dbReference>
<dbReference type="STRING" id="596315.HMPREF0634_1259"/>
<proteinExistence type="inferred from homology"/>
<gene>
    <name evidence="8" type="ORF">HMPREF0634_1259</name>
</gene>
<evidence type="ECO:0000256" key="2">
    <source>
        <dbReference type="ARBA" id="ARBA00022670"/>
    </source>
</evidence>
<dbReference type="PROSITE" id="PS50106">
    <property type="entry name" value="PDZ"/>
    <property type="match status" value="1"/>
</dbReference>
<comment type="similarity">
    <text evidence="1 5">Belongs to the peptidase S41A family.</text>
</comment>
<dbReference type="SMART" id="SM00228">
    <property type="entry name" value="PDZ"/>
    <property type="match status" value="1"/>
</dbReference>
<organism evidence="8 9">
    <name type="scientific">Peptostreptococcus stomatis DSM 17678</name>
    <dbReference type="NCBI Taxonomy" id="596315"/>
    <lineage>
        <taxon>Bacteria</taxon>
        <taxon>Bacillati</taxon>
        <taxon>Bacillota</taxon>
        <taxon>Clostridia</taxon>
        <taxon>Peptostreptococcales</taxon>
        <taxon>Peptostreptococcaceae</taxon>
        <taxon>Peptostreptococcus</taxon>
    </lineage>
</organism>